<proteinExistence type="predicted"/>
<organism evidence="2 3">
    <name type="scientific">Pseudaquabacterium terrae</name>
    <dbReference type="NCBI Taxonomy" id="2732868"/>
    <lineage>
        <taxon>Bacteria</taxon>
        <taxon>Pseudomonadati</taxon>
        <taxon>Pseudomonadota</taxon>
        <taxon>Betaproteobacteria</taxon>
        <taxon>Burkholderiales</taxon>
        <taxon>Sphaerotilaceae</taxon>
        <taxon>Pseudaquabacterium</taxon>
    </lineage>
</organism>
<evidence type="ECO:0000313" key="3">
    <source>
        <dbReference type="Proteomes" id="UP000737171"/>
    </source>
</evidence>
<accession>A0ABX2EID1</accession>
<keyword evidence="3" id="KW-1185">Reference proteome</keyword>
<keyword evidence="1" id="KW-0812">Transmembrane</keyword>
<dbReference type="Proteomes" id="UP000737171">
    <property type="component" value="Unassembled WGS sequence"/>
</dbReference>
<gene>
    <name evidence="2" type="ORF">HLB44_15345</name>
</gene>
<evidence type="ECO:0000313" key="2">
    <source>
        <dbReference type="EMBL" id="NRF68368.1"/>
    </source>
</evidence>
<dbReference type="Gene3D" id="1.25.40.10">
    <property type="entry name" value="Tetratricopeptide repeat domain"/>
    <property type="match status" value="1"/>
</dbReference>
<dbReference type="RefSeq" id="WP_173123947.1">
    <property type="nucleotide sequence ID" value="NZ_JABRWJ010000004.1"/>
</dbReference>
<sequence>MPFIGLGLHVLVALCFAVHAVRSGQQTYWLFILFSFPLLGSIVYFVAVYLPDSRLERGARKAVRGAVKALDPTRELRAARADFEDTPTAQNQMRLAAALLEAGATDEALQAYAACLHGPFAGDHEIRFGAARAALAAGKPEQTVRHLRTIRAADAGFRAEALALLLARALGDAGHASEARAELQSAVERFGSFEARAEFAIWAAQTGDRGLAIRLHAEIEQSMRRWNRHTRTLNAPLLRRLKEAFAALQAAG</sequence>
<dbReference type="EMBL" id="JABRWJ010000004">
    <property type="protein sequence ID" value="NRF68368.1"/>
    <property type="molecule type" value="Genomic_DNA"/>
</dbReference>
<protein>
    <recommendedName>
        <fullName evidence="4">Tetratricopeptide repeat protein</fullName>
    </recommendedName>
</protein>
<keyword evidence="1" id="KW-0472">Membrane</keyword>
<feature type="transmembrane region" description="Helical" evidence="1">
    <location>
        <begin position="30"/>
        <end position="50"/>
    </location>
</feature>
<keyword evidence="1" id="KW-1133">Transmembrane helix</keyword>
<comment type="caution">
    <text evidence="2">The sequence shown here is derived from an EMBL/GenBank/DDBJ whole genome shotgun (WGS) entry which is preliminary data.</text>
</comment>
<name>A0ABX2EID1_9BURK</name>
<dbReference type="InterPro" id="IPR014562">
    <property type="entry name" value="UCP030959_TPR_rpt-cont"/>
</dbReference>
<evidence type="ECO:0008006" key="4">
    <source>
        <dbReference type="Google" id="ProtNLM"/>
    </source>
</evidence>
<dbReference type="InterPro" id="IPR011990">
    <property type="entry name" value="TPR-like_helical_dom_sf"/>
</dbReference>
<dbReference type="PIRSF" id="PIRSF030959">
    <property type="entry name" value="UCP030959"/>
    <property type="match status" value="1"/>
</dbReference>
<reference evidence="2 3" key="1">
    <citation type="submission" date="2020-05" db="EMBL/GenBank/DDBJ databases">
        <title>Aquincola sp. isolate from soil.</title>
        <authorList>
            <person name="Han J."/>
            <person name="Kim D.-U."/>
        </authorList>
    </citation>
    <scope>NUCLEOTIDE SEQUENCE [LARGE SCALE GENOMIC DNA]</scope>
    <source>
        <strain evidence="2 3">S2</strain>
    </source>
</reference>
<evidence type="ECO:0000256" key="1">
    <source>
        <dbReference type="SAM" id="Phobius"/>
    </source>
</evidence>